<dbReference type="EMBL" id="CP133623">
    <property type="protein sequence ID" value="WMV59208.1"/>
    <property type="molecule type" value="Genomic_DNA"/>
</dbReference>
<dbReference type="GO" id="GO:0015074">
    <property type="term" value="P:DNA integration"/>
    <property type="evidence" value="ECO:0007669"/>
    <property type="project" value="InterPro"/>
</dbReference>
<protein>
    <recommendedName>
        <fullName evidence="6">Gag-pol polyprotein</fullName>
    </recommendedName>
</protein>
<reference evidence="4" key="1">
    <citation type="submission" date="2023-08" db="EMBL/GenBank/DDBJ databases">
        <title>A de novo genome assembly of Solanum verrucosum Schlechtendal, a Mexican diploid species geographically isolated from the other diploid A-genome species in potato relatives.</title>
        <authorList>
            <person name="Hosaka K."/>
        </authorList>
    </citation>
    <scope>NUCLEOTIDE SEQUENCE</scope>
    <source>
        <tissue evidence="4">Young leaves</tissue>
    </source>
</reference>
<keyword evidence="1" id="KW-0479">Metal-binding</keyword>
<dbReference type="InterPro" id="IPR036397">
    <property type="entry name" value="RNaseH_sf"/>
</dbReference>
<dbReference type="PROSITE" id="PS50158">
    <property type="entry name" value="ZF_CCHC"/>
    <property type="match status" value="1"/>
</dbReference>
<dbReference type="SUPFAM" id="SSF56672">
    <property type="entry name" value="DNA/RNA polymerases"/>
    <property type="match status" value="1"/>
</dbReference>
<feature type="domain" description="Integrase catalytic" evidence="3">
    <location>
        <begin position="143"/>
        <end position="311"/>
    </location>
</feature>
<dbReference type="GO" id="GO:0008270">
    <property type="term" value="F:zinc ion binding"/>
    <property type="evidence" value="ECO:0007669"/>
    <property type="project" value="UniProtKB-KW"/>
</dbReference>
<organism evidence="4 5">
    <name type="scientific">Solanum verrucosum</name>
    <dbReference type="NCBI Taxonomy" id="315347"/>
    <lineage>
        <taxon>Eukaryota</taxon>
        <taxon>Viridiplantae</taxon>
        <taxon>Streptophyta</taxon>
        <taxon>Embryophyta</taxon>
        <taxon>Tracheophyta</taxon>
        <taxon>Spermatophyta</taxon>
        <taxon>Magnoliopsida</taxon>
        <taxon>eudicotyledons</taxon>
        <taxon>Gunneridae</taxon>
        <taxon>Pentapetalae</taxon>
        <taxon>asterids</taxon>
        <taxon>lamiids</taxon>
        <taxon>Solanales</taxon>
        <taxon>Solanaceae</taxon>
        <taxon>Solanoideae</taxon>
        <taxon>Solaneae</taxon>
        <taxon>Solanum</taxon>
    </lineage>
</organism>
<name>A0AAF1A300_SOLVR</name>
<dbReference type="InterPro" id="IPR043502">
    <property type="entry name" value="DNA/RNA_pol_sf"/>
</dbReference>
<keyword evidence="1" id="KW-0862">Zinc</keyword>
<dbReference type="InterPro" id="IPR001878">
    <property type="entry name" value="Znf_CCHC"/>
</dbReference>
<dbReference type="PANTHER" id="PTHR37984:SF5">
    <property type="entry name" value="PROTEIN NYNRIN-LIKE"/>
    <property type="match status" value="1"/>
</dbReference>
<evidence type="ECO:0000256" key="1">
    <source>
        <dbReference type="PROSITE-ProRule" id="PRU00047"/>
    </source>
</evidence>
<evidence type="ECO:0000313" key="5">
    <source>
        <dbReference type="Proteomes" id="UP001234989"/>
    </source>
</evidence>
<gene>
    <name evidence="4" type="ORF">MTR67_052593</name>
</gene>
<dbReference type="Proteomes" id="UP001234989">
    <property type="component" value="Chromosome 12"/>
</dbReference>
<keyword evidence="1" id="KW-0863">Zinc-finger</keyword>
<keyword evidence="5" id="KW-1185">Reference proteome</keyword>
<dbReference type="InterPro" id="IPR001584">
    <property type="entry name" value="Integrase_cat-core"/>
</dbReference>
<dbReference type="Gene3D" id="3.30.420.10">
    <property type="entry name" value="Ribonuclease H-like superfamily/Ribonuclease H"/>
    <property type="match status" value="1"/>
</dbReference>
<feature type="domain" description="CCHC-type" evidence="2">
    <location>
        <begin position="84"/>
        <end position="97"/>
    </location>
</feature>
<dbReference type="AlphaFoldDB" id="A0AAF1A300"/>
<evidence type="ECO:0000259" key="3">
    <source>
        <dbReference type="PROSITE" id="PS50994"/>
    </source>
</evidence>
<dbReference type="PROSITE" id="PS50994">
    <property type="entry name" value="INTEGRASE"/>
    <property type="match status" value="1"/>
</dbReference>
<dbReference type="InterPro" id="IPR012337">
    <property type="entry name" value="RNaseH-like_sf"/>
</dbReference>
<dbReference type="SMART" id="SM00343">
    <property type="entry name" value="ZnF_C2HC"/>
    <property type="match status" value="1"/>
</dbReference>
<evidence type="ECO:0000259" key="2">
    <source>
        <dbReference type="PROSITE" id="PS50158"/>
    </source>
</evidence>
<evidence type="ECO:0008006" key="6">
    <source>
        <dbReference type="Google" id="ProtNLM"/>
    </source>
</evidence>
<dbReference type="InterPro" id="IPR050951">
    <property type="entry name" value="Retrovirus_Pol_polyprotein"/>
</dbReference>
<proteinExistence type="predicted"/>
<dbReference type="PANTHER" id="PTHR37984">
    <property type="entry name" value="PROTEIN CBG26694"/>
    <property type="match status" value="1"/>
</dbReference>
<accession>A0AAF1A300</accession>
<sequence length="346" mass="39282">MDHVLHSWRLVKVNLSSRILGKKNVTIYVCEPRSSNDLAPKFNKYRLSNPKPQGGNSCNRSSTPACTRCGKKHGSKCLAGTDGCFKCGKSGHKMRDCLLLATKDPAGHIQGFEQTYHVIGRGKLHFEGDIDFETPTLESVSIVNEFPKVLLDDLLSTPPKKRNKLRFIAFLGHIISGEGIQVDPNETKLTGYYRRFVEGFSSISSPLTMLTQNKFKIVLCIRCEGYEDLDQFWKLFQKGLGTQVKLSTTFHPQTDGQAKRTIQTLMDMLRACIIGFKGNWDDHLPLIKFTYNNSYHSSIGMAPFETFYWRRCRSWFEVGEFASTGPKFVHEAMEKVQIIPERLKKA</sequence>
<evidence type="ECO:0000313" key="4">
    <source>
        <dbReference type="EMBL" id="WMV59208.1"/>
    </source>
</evidence>
<dbReference type="GO" id="GO:0003676">
    <property type="term" value="F:nucleic acid binding"/>
    <property type="evidence" value="ECO:0007669"/>
    <property type="project" value="InterPro"/>
</dbReference>
<dbReference type="SUPFAM" id="SSF53098">
    <property type="entry name" value="Ribonuclease H-like"/>
    <property type="match status" value="1"/>
</dbReference>